<dbReference type="Proteomes" id="UP000001307">
    <property type="component" value="Unassembled WGS sequence"/>
</dbReference>
<dbReference type="AlphaFoldDB" id="E4XCJ1"/>
<organism evidence="2 3">
    <name type="scientific">Oikopleura dioica</name>
    <name type="common">Tunicate</name>
    <dbReference type="NCBI Taxonomy" id="34765"/>
    <lineage>
        <taxon>Eukaryota</taxon>
        <taxon>Metazoa</taxon>
        <taxon>Chordata</taxon>
        <taxon>Tunicata</taxon>
        <taxon>Appendicularia</taxon>
        <taxon>Copelata</taxon>
        <taxon>Oikopleuridae</taxon>
        <taxon>Oikopleura</taxon>
    </lineage>
</organism>
<proteinExistence type="predicted"/>
<accession>E4XCJ1</accession>
<feature type="region of interest" description="Disordered" evidence="1">
    <location>
        <begin position="554"/>
        <end position="575"/>
    </location>
</feature>
<evidence type="ECO:0000256" key="1">
    <source>
        <dbReference type="SAM" id="MobiDB-lite"/>
    </source>
</evidence>
<evidence type="ECO:0000313" key="3">
    <source>
        <dbReference type="Proteomes" id="UP000001307"/>
    </source>
</evidence>
<evidence type="ECO:0000313" key="2">
    <source>
        <dbReference type="EMBL" id="CBY09316.1"/>
    </source>
</evidence>
<reference evidence="2 3" key="1">
    <citation type="journal article" date="2010" name="Science">
        <title>Plasticity of animal genome architecture unmasked by rapid evolution of a pelagic tunicate.</title>
        <authorList>
            <person name="Denoeud F."/>
            <person name="Henriet S."/>
            <person name="Mungpakdee S."/>
            <person name="Aury J.M."/>
            <person name="Da Silva C."/>
            <person name="Brinkmann H."/>
            <person name="Mikhaleva J."/>
            <person name="Olsen L.C."/>
            <person name="Jubin C."/>
            <person name="Canestro C."/>
            <person name="Bouquet J.M."/>
            <person name="Danks G."/>
            <person name="Poulain J."/>
            <person name="Campsteijn C."/>
            <person name="Adamski M."/>
            <person name="Cross I."/>
            <person name="Yadetie F."/>
            <person name="Muffato M."/>
            <person name="Louis A."/>
            <person name="Butcher S."/>
            <person name="Tsagkogeorga G."/>
            <person name="Konrad A."/>
            <person name="Singh S."/>
            <person name="Jensen M.F."/>
            <person name="Cong E.H."/>
            <person name="Eikeseth-Otteraa H."/>
            <person name="Noel B."/>
            <person name="Anthouard V."/>
            <person name="Porcel B.M."/>
            <person name="Kachouri-Lafond R."/>
            <person name="Nishino A."/>
            <person name="Ugolini M."/>
            <person name="Chourrout P."/>
            <person name="Nishida H."/>
            <person name="Aasland R."/>
            <person name="Huzurbazar S."/>
            <person name="Westhof E."/>
            <person name="Delsuc F."/>
            <person name="Lehrach H."/>
            <person name="Reinhardt R."/>
            <person name="Weissenbach J."/>
            <person name="Roy S.W."/>
            <person name="Artiguenave F."/>
            <person name="Postlethwait J.H."/>
            <person name="Manak J.R."/>
            <person name="Thompson E.M."/>
            <person name="Jaillon O."/>
            <person name="Du Pasquier L."/>
            <person name="Boudinot P."/>
            <person name="Liberles D.A."/>
            <person name="Volff J.N."/>
            <person name="Philippe H."/>
            <person name="Lenhard B."/>
            <person name="Roest Crollius H."/>
            <person name="Wincker P."/>
            <person name="Chourrout D."/>
        </authorList>
    </citation>
    <scope>NUCLEOTIDE SEQUENCE [LARGE SCALE GENOMIC DNA]</scope>
</reference>
<dbReference type="InParanoid" id="E4XCJ1"/>
<feature type="compositionally biased region" description="Basic and acidic residues" evidence="1">
    <location>
        <begin position="556"/>
        <end position="575"/>
    </location>
</feature>
<gene>
    <name evidence="2" type="ORF">GSOID_T00007859001</name>
</gene>
<protein>
    <submittedName>
        <fullName evidence="2">Uncharacterized protein</fullName>
    </submittedName>
</protein>
<name>E4XCJ1_OIKDI</name>
<dbReference type="EMBL" id="FN653036">
    <property type="protein sequence ID" value="CBY09316.1"/>
    <property type="molecule type" value="Genomic_DNA"/>
</dbReference>
<keyword evidence="3" id="KW-1185">Reference proteome</keyword>
<sequence length="575" mass="66825">MNNNYGKLLEYSAKEQIEDPYKGYKTVRRGSATPGNASTYQFEAPEETMLLSMKHSRFIFDLELESNIIPDNDIYARMIKRLEMSVNDVRVTFAGDDRETAFLAQYSTMLNFTKEAQESEMFLQGRFDSTAHDFEELMNETIRYSGKNVVDHRQSFAHVDWIQDYSKHINIGNNENIPFSKKMFKWRMRAPIPHGIAKQLKVIPIDTKVVIDLRIGEKELFLIEHEAHMAARIRMSDFGKINYPWVDPKLEIVRVEDVEHLTFEECDCNDWKKCISIEQIAGTADESVVTGVAERLKAWTKEAGFVAHQVTLETVRCEEYYDEQNNLDNNYIVVFYENPMDRISNFMKNFELEANLIKSPRKIQSPLIVKKGICKIPFLNSRLFVSSFPTGMRMYEQRLSHGRLPHMAIFTGQSMTRYNAEDAKTCPVKTALYESGFEIEEFTILVNDVPIMGTPWNTAEQFYENYLRQIGRMDNFANSGSLDYFEFIENNFIVPMHFDEHDNLVGQLSVKIKFKTPLVEAWKPIYMVVSTMDLEIDTPKRSARVLESTVRSGVKRAREVDTRPLDEDIPKRKDD</sequence>